<dbReference type="RefSeq" id="WP_124940932.1">
    <property type="nucleotide sequence ID" value="NZ_CP033577.1"/>
</dbReference>
<proteinExistence type="predicted"/>
<dbReference type="AlphaFoldDB" id="A0A3G4VEV1"/>
<name>A0A3G4VEV1_9VIBR</name>
<evidence type="ECO:0000313" key="2">
    <source>
        <dbReference type="Proteomes" id="UP000279760"/>
    </source>
</evidence>
<protein>
    <submittedName>
        <fullName evidence="1">Asparaginase</fullName>
    </submittedName>
</protein>
<dbReference type="GeneID" id="64085639"/>
<dbReference type="SUPFAM" id="SSF56235">
    <property type="entry name" value="N-terminal nucleophile aminohydrolases (Ntn hydrolases)"/>
    <property type="match status" value="1"/>
</dbReference>
<accession>A0A3G4VEV1</accession>
<dbReference type="PANTHER" id="PTHR10188">
    <property type="entry name" value="L-ASPARAGINASE"/>
    <property type="match status" value="1"/>
</dbReference>
<sequence>MIVLSNSEAWPGIDDTVNMLNNGDNGLDAIICGIEKVEAEPRIRSVGYGGWPNLLGDMEFDGAVMDGNTLRTGAVGAVKDHFHVTRIAKKVMEELNHEILVGEGATRFAYEMGFECPNPLLEDSKEVWFKKLQEITGEDNPDMSTRPLAHLNSMITDPEKVRDTTVFLTKDSTDSIYAATSTSGWAWKYPGRLGDSPIVGAGFYADSRYGAAACTHTGEMTIRANTSYSIVMAMRLGFSLDQAVDMAIEELNSLRTGFLAGVVIHAIDKDDNYRVINFGCEEDIKYWVYKSGMSKPEQRIAERRYMDKRNEMENHNEI</sequence>
<dbReference type="CDD" id="cd04513">
    <property type="entry name" value="Glycosylasparaginase"/>
    <property type="match status" value="1"/>
</dbReference>
<dbReference type="Proteomes" id="UP000279760">
    <property type="component" value="Chromosome 1"/>
</dbReference>
<gene>
    <name evidence="1" type="ORF">ECB94_15275</name>
</gene>
<dbReference type="Gene3D" id="3.60.20.30">
    <property type="entry name" value="(Glycosyl)asparaginase"/>
    <property type="match status" value="1"/>
</dbReference>
<dbReference type="PANTHER" id="PTHR10188:SF6">
    <property type="entry name" value="N(4)-(BETA-N-ACETYLGLUCOSAMINYL)-L-ASPARAGINASE"/>
    <property type="match status" value="1"/>
</dbReference>
<dbReference type="Pfam" id="PF01112">
    <property type="entry name" value="Asparaginase_2"/>
    <property type="match status" value="1"/>
</dbReference>
<organism evidence="1 2">
    <name type="scientific">Vibrio mediterranei</name>
    <dbReference type="NCBI Taxonomy" id="689"/>
    <lineage>
        <taxon>Bacteria</taxon>
        <taxon>Pseudomonadati</taxon>
        <taxon>Pseudomonadota</taxon>
        <taxon>Gammaproteobacteria</taxon>
        <taxon>Vibrionales</taxon>
        <taxon>Vibrionaceae</taxon>
        <taxon>Vibrio</taxon>
    </lineage>
</organism>
<evidence type="ECO:0000313" key="1">
    <source>
        <dbReference type="EMBL" id="AYV22518.1"/>
    </source>
</evidence>
<dbReference type="GO" id="GO:0005737">
    <property type="term" value="C:cytoplasm"/>
    <property type="evidence" value="ECO:0007669"/>
    <property type="project" value="TreeGrafter"/>
</dbReference>
<dbReference type="InterPro" id="IPR000246">
    <property type="entry name" value="Peptidase_T2"/>
</dbReference>
<reference evidence="1 2" key="1">
    <citation type="submission" date="2018-11" db="EMBL/GenBank/DDBJ databases">
        <title>Complete Genome Sequence of Vbrio mediterranei 117-T6: a Potential Pathogen Bacteria Isolated from the Conchocelis of Pyropia.</title>
        <authorList>
            <person name="Liu Q."/>
        </authorList>
    </citation>
    <scope>NUCLEOTIDE SEQUENCE [LARGE SCALE GENOMIC DNA]</scope>
    <source>
        <strain evidence="1 2">117-T6</strain>
    </source>
</reference>
<dbReference type="EMBL" id="CP033577">
    <property type="protein sequence ID" value="AYV22518.1"/>
    <property type="molecule type" value="Genomic_DNA"/>
</dbReference>
<dbReference type="InterPro" id="IPR029055">
    <property type="entry name" value="Ntn_hydrolases_N"/>
</dbReference>
<dbReference type="GO" id="GO:0016811">
    <property type="term" value="F:hydrolase activity, acting on carbon-nitrogen (but not peptide) bonds, in linear amides"/>
    <property type="evidence" value="ECO:0007669"/>
    <property type="project" value="UniProtKB-ARBA"/>
</dbReference>